<dbReference type="SUPFAM" id="SSF50249">
    <property type="entry name" value="Nucleic acid-binding proteins"/>
    <property type="match status" value="1"/>
</dbReference>
<dbReference type="CDD" id="cd00775">
    <property type="entry name" value="LysRS_core"/>
    <property type="match status" value="1"/>
</dbReference>
<comment type="similarity">
    <text evidence="19">Belongs to the class-II aminoacyl-tRNA synthetase family.</text>
</comment>
<evidence type="ECO:0000256" key="18">
    <source>
        <dbReference type="ARBA" id="ARBA00048573"/>
    </source>
</evidence>
<dbReference type="SUPFAM" id="SSF55681">
    <property type="entry name" value="Class II aaRS and biotin synthetases"/>
    <property type="match status" value="1"/>
</dbReference>
<keyword evidence="14" id="KW-0046">Antibiotic resistance</keyword>
<dbReference type="NCBIfam" id="TIGR00499">
    <property type="entry name" value="lysS_bact"/>
    <property type="match status" value="1"/>
</dbReference>
<feature type="transmembrane region" description="Helical" evidence="21">
    <location>
        <begin position="609"/>
        <end position="629"/>
    </location>
</feature>
<comment type="caution">
    <text evidence="23">The sequence shown here is derived from an EMBL/GenBank/DDBJ whole genome shotgun (WGS) entry which is preliminary data.</text>
</comment>
<comment type="similarity">
    <text evidence="3">In the C-terminal section; belongs to the class-II aminoacyl-tRNA synthetase family.</text>
</comment>
<evidence type="ECO:0000256" key="2">
    <source>
        <dbReference type="ARBA" id="ARBA00005270"/>
    </source>
</evidence>
<dbReference type="GO" id="GO:0004824">
    <property type="term" value="F:lysine-tRNA ligase activity"/>
    <property type="evidence" value="ECO:0007669"/>
    <property type="project" value="UniProtKB-EC"/>
</dbReference>
<keyword evidence="19" id="KW-0963">Cytoplasm</keyword>
<feature type="binding site" evidence="19">
    <location>
        <position position="420"/>
    </location>
    <ligand>
        <name>Mg(2+)</name>
        <dbReference type="ChEBI" id="CHEBI:18420"/>
        <label>1</label>
    </ligand>
</feature>
<feature type="transmembrane region" description="Helical" evidence="21">
    <location>
        <begin position="638"/>
        <end position="656"/>
    </location>
</feature>
<dbReference type="Pfam" id="PF00152">
    <property type="entry name" value="tRNA-synt_2"/>
    <property type="match status" value="1"/>
</dbReference>
<keyword evidence="15" id="KW-0511">Multifunctional enzyme</keyword>
<dbReference type="EMBL" id="JAAXKY010000207">
    <property type="protein sequence ID" value="NMH82212.1"/>
    <property type="molecule type" value="Genomic_DNA"/>
</dbReference>
<evidence type="ECO:0000256" key="17">
    <source>
        <dbReference type="ARBA" id="ARBA00047540"/>
    </source>
</evidence>
<feature type="transmembrane region" description="Helical" evidence="21">
    <location>
        <begin position="749"/>
        <end position="774"/>
    </location>
</feature>
<feature type="binding site" evidence="19">
    <location>
        <position position="413"/>
    </location>
    <ligand>
        <name>Mg(2+)</name>
        <dbReference type="ChEBI" id="CHEBI:18420"/>
        <label>1</label>
    </ligand>
</feature>
<dbReference type="EC" id="6.1.1.6" evidence="19"/>
<evidence type="ECO:0000256" key="4">
    <source>
        <dbReference type="ARBA" id="ARBA00022475"/>
    </source>
</evidence>
<dbReference type="Pfam" id="PF09924">
    <property type="entry name" value="LPG_synthase_C"/>
    <property type="match status" value="1"/>
</dbReference>
<feature type="binding site" evidence="19">
    <location>
        <position position="420"/>
    </location>
    <ligand>
        <name>Mg(2+)</name>
        <dbReference type="ChEBI" id="CHEBI:18420"/>
        <label>2</label>
    </ligand>
</feature>
<evidence type="ECO:0000256" key="13">
    <source>
        <dbReference type="ARBA" id="ARBA00023146"/>
    </source>
</evidence>
<comment type="subunit">
    <text evidence="19">Homodimer.</text>
</comment>
<dbReference type="PANTHER" id="PTHR42918:SF15">
    <property type="entry name" value="LYSINE--TRNA LIGASE, CHLOROPLASTIC_MITOCHONDRIAL"/>
    <property type="match status" value="1"/>
</dbReference>
<feature type="domain" description="Aminoacyl-transfer RNA synthetases class-II family profile" evidence="22">
    <location>
        <begin position="176"/>
        <end position="501"/>
    </location>
</feature>
<keyword evidence="5 19" id="KW-0436">Ligase</keyword>
<name>A0ABX1RP88_9PSEU</name>
<organism evidence="23 24">
    <name type="scientific">Pseudonocardia xinjiangensis</name>
    <dbReference type="NCBI Taxonomy" id="75289"/>
    <lineage>
        <taxon>Bacteria</taxon>
        <taxon>Bacillati</taxon>
        <taxon>Actinomycetota</taxon>
        <taxon>Actinomycetes</taxon>
        <taxon>Pseudonocardiales</taxon>
        <taxon>Pseudonocardiaceae</taxon>
        <taxon>Pseudonocardia</taxon>
    </lineage>
</organism>
<dbReference type="InterPro" id="IPR044136">
    <property type="entry name" value="Lys-tRNA-ligase_II_N"/>
</dbReference>
<evidence type="ECO:0000313" key="24">
    <source>
        <dbReference type="Proteomes" id="UP001296706"/>
    </source>
</evidence>
<accession>A0ABX1RP88</accession>
<dbReference type="CDD" id="cd04322">
    <property type="entry name" value="LysRS_N"/>
    <property type="match status" value="1"/>
</dbReference>
<evidence type="ECO:0000256" key="6">
    <source>
        <dbReference type="ARBA" id="ARBA00022679"/>
    </source>
</evidence>
<comment type="catalytic activity">
    <reaction evidence="17">
        <text>L-lysyl-tRNA(Lys) + a 1,2-diacyl-sn-glycero-3-phospho-(1'-sn-glycerol) = a 1,2-diacyl-sn-glycero-3-phospho-1'-(3'-O-L-lysyl)-sn-glycerol + tRNA(Lys)</text>
        <dbReference type="Rhea" id="RHEA:10668"/>
        <dbReference type="Rhea" id="RHEA-COMP:9696"/>
        <dbReference type="Rhea" id="RHEA-COMP:9697"/>
        <dbReference type="ChEBI" id="CHEBI:64716"/>
        <dbReference type="ChEBI" id="CHEBI:75792"/>
        <dbReference type="ChEBI" id="CHEBI:78442"/>
        <dbReference type="ChEBI" id="CHEBI:78529"/>
        <dbReference type="EC" id="2.3.2.3"/>
    </reaction>
</comment>
<evidence type="ECO:0000256" key="12">
    <source>
        <dbReference type="ARBA" id="ARBA00023098"/>
    </source>
</evidence>
<keyword evidence="24" id="KW-1185">Reference proteome</keyword>
<evidence type="ECO:0000256" key="15">
    <source>
        <dbReference type="ARBA" id="ARBA00023268"/>
    </source>
</evidence>
<keyword evidence="19" id="KW-0648">Protein biosynthesis</keyword>
<keyword evidence="21" id="KW-0472">Membrane</keyword>
<reference evidence="23 24" key="1">
    <citation type="submission" date="2020-04" db="EMBL/GenBank/DDBJ databases">
        <authorList>
            <person name="Klaysubun C."/>
            <person name="Duangmal K."/>
            <person name="Lipun K."/>
        </authorList>
    </citation>
    <scope>NUCLEOTIDE SEQUENCE [LARGE SCALE GENOMIC DNA]</scope>
    <source>
        <strain evidence="23 24">JCM 11839</strain>
    </source>
</reference>
<proteinExistence type="inferred from homology"/>
<evidence type="ECO:0000256" key="3">
    <source>
        <dbReference type="ARBA" id="ARBA00009968"/>
    </source>
</evidence>
<evidence type="ECO:0000313" key="23">
    <source>
        <dbReference type="EMBL" id="NMH82212.1"/>
    </source>
</evidence>
<dbReference type="InterPro" id="IPR045864">
    <property type="entry name" value="aa-tRNA-synth_II/BPL/LPL"/>
</dbReference>
<dbReference type="InterPro" id="IPR018149">
    <property type="entry name" value="Lys-tRNA-synth_II_C"/>
</dbReference>
<evidence type="ECO:0000256" key="21">
    <source>
        <dbReference type="SAM" id="Phobius"/>
    </source>
</evidence>
<evidence type="ECO:0000256" key="16">
    <source>
        <dbReference type="ARBA" id="ARBA00024681"/>
    </source>
</evidence>
<evidence type="ECO:0000256" key="8">
    <source>
        <dbReference type="ARBA" id="ARBA00022723"/>
    </source>
</evidence>
<evidence type="ECO:0000256" key="20">
    <source>
        <dbReference type="SAM" id="MobiDB-lite"/>
    </source>
</evidence>
<keyword evidence="12" id="KW-0443">Lipid metabolism</keyword>
<dbReference type="InterPro" id="IPR002313">
    <property type="entry name" value="Lys-tRNA-ligase_II"/>
</dbReference>
<keyword evidence="4" id="KW-1003">Cell membrane</keyword>
<dbReference type="NCBIfam" id="NF001756">
    <property type="entry name" value="PRK00484.1"/>
    <property type="match status" value="1"/>
</dbReference>
<sequence>MTSGTDAAGQPADQREHRLQKLAATRAGHGVPYRYPTDTTAAGIRAAHQGLAPDTFTTDHVRIAGRVDLVRRQGGLSFAVLRDRTGTVQLFVDTTVLGADRHRDFDELDRGDWVGVEGTVMTTRRGELSVCVQAFDLLGKALLEAPDKHHGLTDVETRYRQRYVDLAANERTREIFRIRHTTIRAIRRYLEDRDFTEVEGPVLQTIQGGASARPFVTHHNALDLDMYLRIALELHLKRLIVGGLERVFEIGRVFRNEGIDTRHNPEFTMLEAYQAFADYHDMMDLVEGMITTAARAALGGADGTGELVVHYGGQAIDLGAGPWPRVRFADMIAEKTGATMHPGMPVEEARAVLDGLHIPYDRSWGPGRLMKEVYDEKVQHDVVGPVFCIDYPREVSPLARAHRDDPDYVERFELIVAGFELCNAYSEQNDPVEQLAAFEAEARAKAGGDPEAGDIDLDYIRALEHGMPCTGGLGVGIDRLVMLLASVDSIREVILFPTLRPEFAAPEGAGPRGAPRPVLRPTPVAADRVPADGPAPDGAPESGPLVALPDLAPAAHPIAAPRRPPERGRRVVQVIAVLTALGGVLQLLAQIPIVHARLDGREDAIDQLWLPVAGHVVSVIVGLLLILLADQLAKRKRLAWRLALALFTVGGLAHMAKGPHPVAVTICAGMLVALVWHRDLFRAPPDPPSLLRLVRFVPVYLAGVLAFGFVALAVERDRLDPDLTFGGGLVTVLGGLVGVDGPYTYRSPFFAAFLPTALVALGVAGLLVFAVLLFRPLVGRRPHTESDWEHANRLVRTYGWDTLAYFSLRDDKSFFFSSDGEAVLAYTYLGGYALVSADPIGSRESVVQVLDEFLATCEERAWNPAFLAVREASMPLYASRGFSSFYLGDEAILDCARFTLEGAGRKSLRGAVRRVGRSYRFQLIAESNAPARLVGQLNAISEKWRGKAPERGFTMSLSQDVTGAGANPEFLLCVALDEDGVPGGFLRVVPAYGSEFGYTLDVMRHDPDAPNGMTEFLIASTAAALGERGVRRLSMNFAMWGRLFADDIPFSPAQRAARWAVGVLNPFFQIKSLHDFNAKFDPEWMPRVLAYRRRIDLARVGLLYAGAEGFLALPVIGELLVPKAVGGVTAPSAPGGAAGTNAA</sequence>
<comment type="cofactor">
    <cofactor evidence="19">
        <name>Mg(2+)</name>
        <dbReference type="ChEBI" id="CHEBI:18420"/>
    </cofactor>
    <text evidence="19">Binds 3 Mg(2+) ions per subunit.</text>
</comment>
<keyword evidence="7 21" id="KW-0812">Transmembrane</keyword>
<evidence type="ECO:0000256" key="7">
    <source>
        <dbReference type="ARBA" id="ARBA00022692"/>
    </source>
</evidence>
<evidence type="ECO:0000256" key="11">
    <source>
        <dbReference type="ARBA" id="ARBA00022989"/>
    </source>
</evidence>
<keyword evidence="11 21" id="KW-1133">Transmembrane helix</keyword>
<dbReference type="PRINTS" id="PR00982">
    <property type="entry name" value="TRNASYNTHLYS"/>
</dbReference>
<dbReference type="RefSeq" id="WP_169400224.1">
    <property type="nucleotide sequence ID" value="NZ_BAAAJH010000020.1"/>
</dbReference>
<feature type="transmembrane region" description="Helical" evidence="21">
    <location>
        <begin position="662"/>
        <end position="681"/>
    </location>
</feature>
<dbReference type="PANTHER" id="PTHR42918">
    <property type="entry name" value="LYSYL-TRNA SYNTHETASE"/>
    <property type="match status" value="1"/>
</dbReference>
<protein>
    <recommendedName>
        <fullName evidence="19">Lysine--tRNA ligase</fullName>
        <ecNumber evidence="19">6.1.1.6</ecNumber>
    </recommendedName>
    <alternativeName>
        <fullName evidence="19">Lysyl-tRNA synthetase</fullName>
        <shortName evidence="19">LysRS</shortName>
    </alternativeName>
</protein>
<dbReference type="InterPro" id="IPR004364">
    <property type="entry name" value="Aa-tRNA-synt_II"/>
</dbReference>
<comment type="similarity">
    <text evidence="2">In the N-terminal section; belongs to the LPG synthetase family.</text>
</comment>
<evidence type="ECO:0000256" key="9">
    <source>
        <dbReference type="ARBA" id="ARBA00022741"/>
    </source>
</evidence>
<evidence type="ECO:0000256" key="14">
    <source>
        <dbReference type="ARBA" id="ARBA00023251"/>
    </source>
</evidence>
<dbReference type="HAMAP" id="MF_00252">
    <property type="entry name" value="Lys_tRNA_synth_class2"/>
    <property type="match status" value="1"/>
</dbReference>
<evidence type="ECO:0000259" key="22">
    <source>
        <dbReference type="PROSITE" id="PS50862"/>
    </source>
</evidence>
<dbReference type="Pfam" id="PF01336">
    <property type="entry name" value="tRNA_anti-codon"/>
    <property type="match status" value="1"/>
</dbReference>
<feature type="region of interest" description="Disordered" evidence="20">
    <location>
        <begin position="505"/>
        <end position="543"/>
    </location>
</feature>
<gene>
    <name evidence="19 23" type="primary">lysS</name>
    <name evidence="23" type="ORF">HF577_34635</name>
</gene>
<evidence type="ECO:0000256" key="10">
    <source>
        <dbReference type="ARBA" id="ARBA00022840"/>
    </source>
</evidence>
<comment type="function">
    <text evidence="16">Catalyzes the production of L-lysyl-tRNA(Lys)transfer and the transfer of a lysyl group from L-lysyl-tRNA(Lys) to membrane-bound phosphatidylglycerol (PG), which produces lysylphosphatidylglycerol (LPG), one of the components of the bacterial membrane with a positive net charge. LPG synthesis contributes to the resistance to cationic antimicrobial peptides (CAMPs) and likely protects M.tuberculosis against the CAMPs produced by competiting microorganisms (bacteriocins). In fact, the modification of anionic phosphatidylglycerol with positively charged L-lysine results in repulsion of the peptides.</text>
</comment>
<dbReference type="Proteomes" id="UP001296706">
    <property type="component" value="Unassembled WGS sequence"/>
</dbReference>
<keyword evidence="13 19" id="KW-0030">Aminoacyl-tRNA synthetase</keyword>
<dbReference type="InterPro" id="IPR006195">
    <property type="entry name" value="aa-tRNA-synth_II"/>
</dbReference>
<evidence type="ECO:0000256" key="1">
    <source>
        <dbReference type="ARBA" id="ARBA00004651"/>
    </source>
</evidence>
<keyword evidence="19" id="KW-0460">Magnesium</keyword>
<keyword evidence="8 19" id="KW-0479">Metal-binding</keyword>
<comment type="catalytic activity">
    <reaction evidence="18 19">
        <text>tRNA(Lys) + L-lysine + ATP = L-lysyl-tRNA(Lys) + AMP + diphosphate</text>
        <dbReference type="Rhea" id="RHEA:20792"/>
        <dbReference type="Rhea" id="RHEA-COMP:9696"/>
        <dbReference type="Rhea" id="RHEA-COMP:9697"/>
        <dbReference type="ChEBI" id="CHEBI:30616"/>
        <dbReference type="ChEBI" id="CHEBI:32551"/>
        <dbReference type="ChEBI" id="CHEBI:33019"/>
        <dbReference type="ChEBI" id="CHEBI:78442"/>
        <dbReference type="ChEBI" id="CHEBI:78529"/>
        <dbReference type="ChEBI" id="CHEBI:456215"/>
        <dbReference type="EC" id="6.1.1.6"/>
    </reaction>
</comment>
<dbReference type="InterPro" id="IPR004365">
    <property type="entry name" value="NA-bd_OB_tRNA"/>
</dbReference>
<dbReference type="Gene3D" id="3.30.930.10">
    <property type="entry name" value="Bira Bifunctional Protein, Domain 2"/>
    <property type="match status" value="1"/>
</dbReference>
<dbReference type="InterPro" id="IPR012340">
    <property type="entry name" value="NA-bd_OB-fold"/>
</dbReference>
<dbReference type="PROSITE" id="PS50862">
    <property type="entry name" value="AA_TRNA_LIGASE_II"/>
    <property type="match status" value="1"/>
</dbReference>
<feature type="transmembrane region" description="Helical" evidence="21">
    <location>
        <begin position="571"/>
        <end position="589"/>
    </location>
</feature>
<evidence type="ECO:0000256" key="5">
    <source>
        <dbReference type="ARBA" id="ARBA00022598"/>
    </source>
</evidence>
<comment type="subcellular location">
    <subcellularLocation>
        <location evidence="1">Cell membrane</location>
        <topology evidence="1">Multi-pass membrane protein</topology>
    </subcellularLocation>
    <subcellularLocation>
        <location evidence="19">Cytoplasm</location>
    </subcellularLocation>
</comment>
<feature type="transmembrane region" description="Helical" evidence="21">
    <location>
        <begin position="693"/>
        <end position="714"/>
    </location>
</feature>
<keyword evidence="9 19" id="KW-0547">Nucleotide-binding</keyword>
<dbReference type="Gene3D" id="2.40.50.140">
    <property type="entry name" value="Nucleic acid-binding proteins"/>
    <property type="match status" value="1"/>
</dbReference>
<evidence type="ECO:0000256" key="19">
    <source>
        <dbReference type="HAMAP-Rule" id="MF_00252"/>
    </source>
</evidence>
<keyword evidence="10 19" id="KW-0067">ATP-binding</keyword>
<keyword evidence="6" id="KW-0808">Transferase</keyword>
<dbReference type="InterPro" id="IPR024320">
    <property type="entry name" value="LPG_synthase_C"/>
</dbReference>